<name>A0A364VE46_9CORY</name>
<evidence type="ECO:0000313" key="1">
    <source>
        <dbReference type="EMBL" id="RAV34891.1"/>
    </source>
</evidence>
<proteinExistence type="predicted"/>
<reference evidence="1 2" key="1">
    <citation type="journal article" date="2018" name="Syst. Appl. Microbiol.">
        <title>Corynebacterium heidelbergense sp. nov., isolated from the preen glands of Egyptian geese (Alopochen aegyptiacus).</title>
        <authorList>
            <person name="Braun M.S."/>
            <person name="Wang E."/>
            <person name="Zimmermann S."/>
            <person name="Wink M."/>
        </authorList>
    </citation>
    <scope>NUCLEOTIDE SEQUENCE [LARGE SCALE GENOMIC DNA]</scope>
    <source>
        <strain evidence="1 2">DSM 104638</strain>
    </source>
</reference>
<sequence>MSDPAYLKLATQILAKAADLCPDRCPKPSRQRAEAWAEVLASMQVPDEVWSEAVTWWSLNGDLSHQINPQEMKRAALAVRDRWEQDPVKRRWLEAAREQKRLERDALIQPVLEQKRKEVRAIGP</sequence>
<comment type="caution">
    <text evidence="1">The sequence shown here is derived from an EMBL/GenBank/DDBJ whole genome shotgun (WGS) entry which is preliminary data.</text>
</comment>
<dbReference type="RefSeq" id="WP_112768607.1">
    <property type="nucleotide sequence ID" value="NZ_CP063191.1"/>
</dbReference>
<dbReference type="AlphaFoldDB" id="A0A364VE46"/>
<accession>A0A364VE46</accession>
<gene>
    <name evidence="1" type="ORF">CWC39_00700</name>
</gene>
<organism evidence="1 2">
    <name type="scientific">Corynebacterium heidelbergense</name>
    <dbReference type="NCBI Taxonomy" id="2055947"/>
    <lineage>
        <taxon>Bacteria</taxon>
        <taxon>Bacillati</taxon>
        <taxon>Actinomycetota</taxon>
        <taxon>Actinomycetes</taxon>
        <taxon>Mycobacteriales</taxon>
        <taxon>Corynebacteriaceae</taxon>
        <taxon>Corynebacterium</taxon>
    </lineage>
</organism>
<dbReference type="OrthoDB" id="4427673at2"/>
<protein>
    <submittedName>
        <fullName evidence="1">Uncharacterized protein</fullName>
    </submittedName>
</protein>
<dbReference type="Proteomes" id="UP000251047">
    <property type="component" value="Unassembled WGS sequence"/>
</dbReference>
<evidence type="ECO:0000313" key="2">
    <source>
        <dbReference type="Proteomes" id="UP000251047"/>
    </source>
</evidence>
<dbReference type="EMBL" id="PHQP01000003">
    <property type="protein sequence ID" value="RAV34891.1"/>
    <property type="molecule type" value="Genomic_DNA"/>
</dbReference>